<dbReference type="AlphaFoldDB" id="A0A061S1X2"/>
<proteinExistence type="predicted"/>
<dbReference type="PANTHER" id="PTHR40429">
    <property type="entry name" value="FLAGELLAR ASSOCIATED PROTEIN"/>
    <property type="match status" value="1"/>
</dbReference>
<accession>A0A061S1X2</accession>
<dbReference type="EMBL" id="GBEZ01008758">
    <property type="protein sequence ID" value="JAC76801.1"/>
    <property type="molecule type" value="Transcribed_RNA"/>
</dbReference>
<gene>
    <name evidence="2" type="ORF">TSPGSL018_19224</name>
</gene>
<name>A0A061S1X2_9CHLO</name>
<sequence length="111" mass="12318">DANKLSYKERYSSSIPGPDAYFIGESIARRKPAISFPRELRERSPYVSLSKHGTEILKGRLGPGPSYQGHPSVGQQHEAAKRNARRYRFPKADRFPASRAADTPGPGSYVT</sequence>
<protein>
    <recommendedName>
        <fullName evidence="3">Flagellar associated protein</fullName>
    </recommendedName>
</protein>
<evidence type="ECO:0000256" key="1">
    <source>
        <dbReference type="SAM" id="MobiDB-lite"/>
    </source>
</evidence>
<feature type="region of interest" description="Disordered" evidence="1">
    <location>
        <begin position="59"/>
        <end position="111"/>
    </location>
</feature>
<dbReference type="PANTHER" id="PTHR40429:SF1">
    <property type="entry name" value="FLAGELLAR ASSOCIATED PROTEIN"/>
    <property type="match status" value="1"/>
</dbReference>
<feature type="non-terminal residue" evidence="2">
    <location>
        <position position="1"/>
    </location>
</feature>
<evidence type="ECO:0000313" key="2">
    <source>
        <dbReference type="EMBL" id="JAC76801.1"/>
    </source>
</evidence>
<reference evidence="2" key="1">
    <citation type="submission" date="2014-05" db="EMBL/GenBank/DDBJ databases">
        <title>The transcriptome of the halophilic microalga Tetraselmis sp. GSL018 isolated from the Great Salt Lake, Utah.</title>
        <authorList>
            <person name="Jinkerson R.E."/>
            <person name="D'Adamo S."/>
            <person name="Posewitz M.C."/>
        </authorList>
    </citation>
    <scope>NUCLEOTIDE SEQUENCE</scope>
    <source>
        <strain evidence="2">GSL018</strain>
    </source>
</reference>
<evidence type="ECO:0008006" key="3">
    <source>
        <dbReference type="Google" id="ProtNLM"/>
    </source>
</evidence>
<organism evidence="2">
    <name type="scientific">Tetraselmis sp. GSL018</name>
    <dbReference type="NCBI Taxonomy" id="582737"/>
    <lineage>
        <taxon>Eukaryota</taxon>
        <taxon>Viridiplantae</taxon>
        <taxon>Chlorophyta</taxon>
        <taxon>core chlorophytes</taxon>
        <taxon>Chlorodendrophyceae</taxon>
        <taxon>Chlorodendrales</taxon>
        <taxon>Chlorodendraceae</taxon>
        <taxon>Tetraselmis</taxon>
    </lineage>
</organism>